<dbReference type="RefSeq" id="WP_377050416.1">
    <property type="nucleotide sequence ID" value="NZ_JBHLVZ010000025.1"/>
</dbReference>
<gene>
    <name evidence="4" type="ORF">ACFFIC_11630</name>
</gene>
<dbReference type="SUPFAM" id="SSF56529">
    <property type="entry name" value="FAH"/>
    <property type="match status" value="1"/>
</dbReference>
<dbReference type="InterPro" id="IPR011234">
    <property type="entry name" value="Fumarylacetoacetase-like_C"/>
</dbReference>
<evidence type="ECO:0000313" key="5">
    <source>
        <dbReference type="Proteomes" id="UP001589789"/>
    </source>
</evidence>
<reference evidence="4 5" key="1">
    <citation type="submission" date="2024-09" db="EMBL/GenBank/DDBJ databases">
        <authorList>
            <person name="Sun Q."/>
            <person name="Mori K."/>
        </authorList>
    </citation>
    <scope>NUCLEOTIDE SEQUENCE [LARGE SCALE GENOMIC DNA]</scope>
    <source>
        <strain evidence="4 5">CCM 7468</strain>
    </source>
</reference>
<dbReference type="PANTHER" id="PTHR11820:SF112">
    <property type="entry name" value="FUMARYLACETOACETATE HYDROLASE FAMILY PROTEIN (AFU_ORTHOLOGUE AFUA_1G02370)-RELATED"/>
    <property type="match status" value="1"/>
</dbReference>
<dbReference type="Gene3D" id="3.90.850.10">
    <property type="entry name" value="Fumarylacetoacetase-like, C-terminal domain"/>
    <property type="match status" value="1"/>
</dbReference>
<keyword evidence="4" id="KW-0378">Hydrolase</keyword>
<feature type="domain" description="Fumarylacetoacetase-like C-terminal" evidence="3">
    <location>
        <begin position="136"/>
        <end position="342"/>
    </location>
</feature>
<evidence type="ECO:0000256" key="1">
    <source>
        <dbReference type="ARBA" id="ARBA00022723"/>
    </source>
</evidence>
<feature type="chain" id="PRO_5046909296" evidence="2">
    <location>
        <begin position="32"/>
        <end position="343"/>
    </location>
</feature>
<feature type="signal peptide" evidence="2">
    <location>
        <begin position="1"/>
        <end position="31"/>
    </location>
</feature>
<comment type="caution">
    <text evidence="4">The sequence shown here is derived from an EMBL/GenBank/DDBJ whole genome shotgun (WGS) entry which is preliminary data.</text>
</comment>
<organism evidence="4 5">
    <name type="scientific">Muricoccus vinaceus</name>
    <dbReference type="NCBI Taxonomy" id="424704"/>
    <lineage>
        <taxon>Bacteria</taxon>
        <taxon>Pseudomonadati</taxon>
        <taxon>Pseudomonadota</taxon>
        <taxon>Alphaproteobacteria</taxon>
        <taxon>Acetobacterales</taxon>
        <taxon>Roseomonadaceae</taxon>
        <taxon>Muricoccus</taxon>
    </lineage>
</organism>
<dbReference type="InterPro" id="IPR006311">
    <property type="entry name" value="TAT_signal"/>
</dbReference>
<dbReference type="InterPro" id="IPR036663">
    <property type="entry name" value="Fumarylacetoacetase_C_sf"/>
</dbReference>
<dbReference type="EMBL" id="JBHLVZ010000025">
    <property type="protein sequence ID" value="MFC0386190.1"/>
    <property type="molecule type" value="Genomic_DNA"/>
</dbReference>
<dbReference type="PANTHER" id="PTHR11820">
    <property type="entry name" value="ACYLPYRUVASE"/>
    <property type="match status" value="1"/>
</dbReference>
<keyword evidence="5" id="KW-1185">Reference proteome</keyword>
<dbReference type="GO" id="GO:0016787">
    <property type="term" value="F:hydrolase activity"/>
    <property type="evidence" value="ECO:0007669"/>
    <property type="project" value="UniProtKB-KW"/>
</dbReference>
<dbReference type="PROSITE" id="PS51318">
    <property type="entry name" value="TAT"/>
    <property type="match status" value="1"/>
</dbReference>
<protein>
    <submittedName>
        <fullName evidence="4">Fumarylacetoacetate hydrolase family protein</fullName>
    </submittedName>
</protein>
<proteinExistence type="predicted"/>
<evidence type="ECO:0000256" key="2">
    <source>
        <dbReference type="SAM" id="SignalP"/>
    </source>
</evidence>
<accession>A0ABV6IRG7</accession>
<name>A0ABV6IRG7_9PROT</name>
<sequence length="343" mass="36202">MLSQNGGNRRALMKMAGIGAGAALTAGTATAQAPPPATPQAAARGQRLRNIDVTTIVTTAGPGLGIRTSRGVLDVAAAERGLRQGLPVTATDLILGRGNVAALGALLADNGARIPAGHLVPEASVRFGNILDDPPKIICVGLNYAAHAAEGGNPPPPEPILFNKYNTTLNHHGGTIKVAGEPASQWDYEAELVLVMAEGGRDIPEARALDHVFGYASGNDFTARDLQRKSTQWMLGKTLDGSGPFGPWLVSADQVDVNNLDMKLILNGEVRQNTNTSRMIFSCAQIIAYCSKHFTLEPGDVIFTGTCEGVIAGYPPEKRIWLRPGDRMVTSIQKIGDLEVTLV</sequence>
<dbReference type="Proteomes" id="UP001589789">
    <property type="component" value="Unassembled WGS sequence"/>
</dbReference>
<keyword evidence="1" id="KW-0479">Metal-binding</keyword>
<evidence type="ECO:0000259" key="3">
    <source>
        <dbReference type="Pfam" id="PF01557"/>
    </source>
</evidence>
<dbReference type="Pfam" id="PF01557">
    <property type="entry name" value="FAA_hydrolase"/>
    <property type="match status" value="1"/>
</dbReference>
<evidence type="ECO:0000313" key="4">
    <source>
        <dbReference type="EMBL" id="MFC0386190.1"/>
    </source>
</evidence>
<keyword evidence="2" id="KW-0732">Signal</keyword>